<feature type="compositionally biased region" description="Basic residues" evidence="2">
    <location>
        <begin position="29"/>
        <end position="49"/>
    </location>
</feature>
<accession>A0ABR2DXD9</accession>
<dbReference type="Proteomes" id="UP001472677">
    <property type="component" value="Unassembled WGS sequence"/>
</dbReference>
<dbReference type="PANTHER" id="PTHR31225">
    <property type="entry name" value="OS04G0344100 PROTEIN-RELATED"/>
    <property type="match status" value="1"/>
</dbReference>
<reference evidence="4 5" key="1">
    <citation type="journal article" date="2024" name="G3 (Bethesda)">
        <title>Genome assembly of Hibiscus sabdariffa L. provides insights into metabolisms of medicinal natural products.</title>
        <authorList>
            <person name="Kim T."/>
        </authorList>
    </citation>
    <scope>NUCLEOTIDE SEQUENCE [LARGE SCALE GENOMIC DNA]</scope>
    <source>
        <strain evidence="4">TK-2024</strain>
        <tissue evidence="4">Old leaves</tissue>
    </source>
</reference>
<dbReference type="PANTHER" id="PTHR31225:SF180">
    <property type="entry name" value="(+)-DELTA-CADINENE SYNTHASE"/>
    <property type="match status" value="1"/>
</dbReference>
<feature type="region of interest" description="Disordered" evidence="2">
    <location>
        <begin position="1"/>
        <end position="57"/>
    </location>
</feature>
<dbReference type="SFLD" id="SFLDS00005">
    <property type="entry name" value="Isoprenoid_Synthase_Type_I"/>
    <property type="match status" value="1"/>
</dbReference>
<dbReference type="EMBL" id="JBBPBM010000021">
    <property type="protein sequence ID" value="KAK8548639.1"/>
    <property type="molecule type" value="Genomic_DNA"/>
</dbReference>
<dbReference type="InterPro" id="IPR050148">
    <property type="entry name" value="Terpene_synthase-like"/>
</dbReference>
<proteinExistence type="predicted"/>
<sequence length="377" mass="44259">MQKFKGEDETTPLRNKRKPTDDLNNPRMNQRRRLEHSHQNLKNRAKHTPLRAQKSPDRSELFLSDTMIGYLEYGEEEWYKELELEAKLPHARHRMVESFFYCVGIYFEPRYAVGRNVLAKQACLIGFVDDVYDAYGFYEELKYFTDAVRRFEISAMDGLPTDNQKTTYETLLSSTNEAKDVVQKEGRSYAISHIKEEWKNYAEAEETELRWKHEAVLPTFDDYLDNGLYSSTSLLNMAQIMLGIPEADQNTYEWMLNNTNKLPRALQICTRLYNDIVTDEVEEKRGLVTGSACYMKQHKVTRDEAVRLFRAMIADGWKDVNEDSMRPTAVPMRVMKVAVNLQRLLDFAYRDHDAYTNPRISWKRFITKVLIEPIPLD</sequence>
<gene>
    <name evidence="4" type="ORF">V6N12_061548</name>
</gene>
<dbReference type="InterPro" id="IPR008949">
    <property type="entry name" value="Isoprenoid_synthase_dom_sf"/>
</dbReference>
<dbReference type="SUPFAM" id="SSF48576">
    <property type="entry name" value="Terpenoid synthases"/>
    <property type="match status" value="1"/>
</dbReference>
<evidence type="ECO:0000259" key="3">
    <source>
        <dbReference type="Pfam" id="PF03936"/>
    </source>
</evidence>
<dbReference type="InterPro" id="IPR034741">
    <property type="entry name" value="Terpene_cyclase-like_1_C"/>
</dbReference>
<feature type="domain" description="Terpene synthase metal-binding" evidence="3">
    <location>
        <begin position="80"/>
        <end position="319"/>
    </location>
</feature>
<evidence type="ECO:0000313" key="5">
    <source>
        <dbReference type="Proteomes" id="UP001472677"/>
    </source>
</evidence>
<dbReference type="Pfam" id="PF03936">
    <property type="entry name" value="Terpene_synth_C"/>
    <property type="match status" value="1"/>
</dbReference>
<evidence type="ECO:0000256" key="2">
    <source>
        <dbReference type="SAM" id="MobiDB-lite"/>
    </source>
</evidence>
<evidence type="ECO:0000256" key="1">
    <source>
        <dbReference type="ARBA" id="ARBA00022723"/>
    </source>
</evidence>
<dbReference type="Gene3D" id="1.10.600.10">
    <property type="entry name" value="Farnesyl Diphosphate Synthase"/>
    <property type="match status" value="1"/>
</dbReference>
<dbReference type="InterPro" id="IPR005630">
    <property type="entry name" value="Terpene_synthase_metal-bd"/>
</dbReference>
<dbReference type="SFLD" id="SFLDG01019">
    <property type="entry name" value="Terpene_Cyclase_Like_1_C_Termi"/>
    <property type="match status" value="1"/>
</dbReference>
<protein>
    <recommendedName>
        <fullName evidence="3">Terpene synthase metal-binding domain-containing protein</fullName>
    </recommendedName>
</protein>
<organism evidence="4 5">
    <name type="scientific">Hibiscus sabdariffa</name>
    <name type="common">roselle</name>
    <dbReference type="NCBI Taxonomy" id="183260"/>
    <lineage>
        <taxon>Eukaryota</taxon>
        <taxon>Viridiplantae</taxon>
        <taxon>Streptophyta</taxon>
        <taxon>Embryophyta</taxon>
        <taxon>Tracheophyta</taxon>
        <taxon>Spermatophyta</taxon>
        <taxon>Magnoliopsida</taxon>
        <taxon>eudicotyledons</taxon>
        <taxon>Gunneridae</taxon>
        <taxon>Pentapetalae</taxon>
        <taxon>rosids</taxon>
        <taxon>malvids</taxon>
        <taxon>Malvales</taxon>
        <taxon>Malvaceae</taxon>
        <taxon>Malvoideae</taxon>
        <taxon>Hibiscus</taxon>
    </lineage>
</organism>
<keyword evidence="5" id="KW-1185">Reference proteome</keyword>
<keyword evidence="1" id="KW-0479">Metal-binding</keyword>
<comment type="caution">
    <text evidence="4">The sequence shown here is derived from an EMBL/GenBank/DDBJ whole genome shotgun (WGS) entry which is preliminary data.</text>
</comment>
<evidence type="ECO:0000313" key="4">
    <source>
        <dbReference type="EMBL" id="KAK8548639.1"/>
    </source>
</evidence>
<name>A0ABR2DXD9_9ROSI</name>